<reference evidence="3" key="1">
    <citation type="journal article" date="2021" name="Nat. Commun.">
        <title>Genomic analyses provide insights into spinach domestication and the genetic basis of agronomic traits.</title>
        <authorList>
            <person name="Cai X."/>
            <person name="Sun X."/>
            <person name="Xu C."/>
            <person name="Sun H."/>
            <person name="Wang X."/>
            <person name="Ge C."/>
            <person name="Zhang Z."/>
            <person name="Wang Q."/>
            <person name="Fei Z."/>
            <person name="Jiao C."/>
            <person name="Wang Q."/>
        </authorList>
    </citation>
    <scope>NUCLEOTIDE SEQUENCE [LARGE SCALE GENOMIC DNA]</scope>
    <source>
        <strain evidence="3">cv. Varoflay</strain>
    </source>
</reference>
<evidence type="ECO:0000256" key="1">
    <source>
        <dbReference type="SAM" id="MobiDB-lite"/>
    </source>
</evidence>
<evidence type="ECO:0000313" key="4">
    <source>
        <dbReference type="RefSeq" id="XP_021851105.1"/>
    </source>
</evidence>
<feature type="compositionally biased region" description="Low complexity" evidence="1">
    <location>
        <begin position="19"/>
        <end position="44"/>
    </location>
</feature>
<reference evidence="4" key="2">
    <citation type="submission" date="2025-08" db="UniProtKB">
        <authorList>
            <consortium name="RefSeq"/>
        </authorList>
    </citation>
    <scope>IDENTIFICATION</scope>
    <source>
        <tissue evidence="4">Leaf</tissue>
    </source>
</reference>
<dbReference type="OrthoDB" id="20821at2759"/>
<dbReference type="GO" id="GO:0005886">
    <property type="term" value="C:plasma membrane"/>
    <property type="evidence" value="ECO:0000318"/>
    <property type="project" value="GO_Central"/>
</dbReference>
<feature type="domain" description="Senescence" evidence="2">
    <location>
        <begin position="260"/>
        <end position="446"/>
    </location>
</feature>
<evidence type="ECO:0000259" key="2">
    <source>
        <dbReference type="Pfam" id="PF06911"/>
    </source>
</evidence>
<sequence length="461" mass="50005">MASQEPSHYRPSLYPDIDQSNPNSSSPFHSNQNPNPNFQSSSSSLYPTLHMSDLVDNLFPDDYRNPNPNSVPGTPSAPPDLEPKPVEETLITIPGAVVHLIDKKYSVELGIGDFSIRRIRQGVNTVAIFACVSDDVQWPLIKEEEIVKVDDSHYFFSLSDSGSKEGDDVLNYGLSFASKGQESLLKEMDAIFGSFGNFSVQSVSEKSKGDLAGVGVASEITPEELKSDKGKRVAMERSCGAYWTTLAPNVEEYSGSAAKFIAAGSGHLIKGILWCGDVTNDRLRWGHEVLKKRLDPSEKKEVDKNTLKRIQRVKRMTKMTKQVATGVLSGVVRVSGFFTSSVVNSKAGKKFFSLLPGEMILASLDGFNRICDAVEVAGKNVMSTTSTVTTGLVTHKYGEEAGNATQEGLGAAGHAIGTAWTVFKIRKALNPKSVVKPSSIAKTAVKEAAREYKSQKSSKSK</sequence>
<keyword evidence="3" id="KW-1185">Reference proteome</keyword>
<dbReference type="AlphaFoldDB" id="A0A9R0IM83"/>
<dbReference type="InterPro" id="IPR009686">
    <property type="entry name" value="Senescence/spartin_C"/>
</dbReference>
<feature type="region of interest" description="Disordered" evidence="1">
    <location>
        <begin position="57"/>
        <end position="84"/>
    </location>
</feature>
<dbReference type="Proteomes" id="UP000813463">
    <property type="component" value="Chromosome 3"/>
</dbReference>
<dbReference type="Pfam" id="PF06911">
    <property type="entry name" value="Senescence"/>
    <property type="match status" value="1"/>
</dbReference>
<accession>A0A9R0IM83</accession>
<dbReference type="InterPro" id="IPR045036">
    <property type="entry name" value="Spartin-like"/>
</dbReference>
<gene>
    <name evidence="4" type="primary">LOC110790623</name>
</gene>
<evidence type="ECO:0000313" key="3">
    <source>
        <dbReference type="Proteomes" id="UP000813463"/>
    </source>
</evidence>
<dbReference type="PANTHER" id="PTHR21068">
    <property type="entry name" value="SPARTIN"/>
    <property type="match status" value="1"/>
</dbReference>
<name>A0A9R0IM83_SPIOL</name>
<dbReference type="PANTHER" id="PTHR21068:SF43">
    <property type="entry name" value="SPARTIN"/>
    <property type="match status" value="1"/>
</dbReference>
<organism evidence="3 4">
    <name type="scientific">Spinacia oleracea</name>
    <name type="common">Spinach</name>
    <dbReference type="NCBI Taxonomy" id="3562"/>
    <lineage>
        <taxon>Eukaryota</taxon>
        <taxon>Viridiplantae</taxon>
        <taxon>Streptophyta</taxon>
        <taxon>Embryophyta</taxon>
        <taxon>Tracheophyta</taxon>
        <taxon>Spermatophyta</taxon>
        <taxon>Magnoliopsida</taxon>
        <taxon>eudicotyledons</taxon>
        <taxon>Gunneridae</taxon>
        <taxon>Pentapetalae</taxon>
        <taxon>Caryophyllales</taxon>
        <taxon>Chenopodiaceae</taxon>
        <taxon>Chenopodioideae</taxon>
        <taxon>Anserineae</taxon>
        <taxon>Spinacia</taxon>
    </lineage>
</organism>
<dbReference type="KEGG" id="soe:110790623"/>
<dbReference type="GeneID" id="110790623"/>
<feature type="region of interest" description="Disordered" evidence="1">
    <location>
        <begin position="1"/>
        <end position="45"/>
    </location>
</feature>
<dbReference type="RefSeq" id="XP_021851105.1">
    <property type="nucleotide sequence ID" value="XM_021995413.2"/>
</dbReference>
<proteinExistence type="predicted"/>
<protein>
    <submittedName>
        <fullName evidence="4">Protein EARLY-RESPONSIVE TO DEHYDRATION 7, chloroplastic</fullName>
    </submittedName>
</protein>